<evidence type="ECO:0000256" key="4">
    <source>
        <dbReference type="PIRSR" id="PIRSR000149-1"/>
    </source>
</evidence>
<dbReference type="FunFam" id="3.40.50.720:FF:000001">
    <property type="entry name" value="Glyceraldehyde-3-phosphate dehydrogenase"/>
    <property type="match status" value="1"/>
</dbReference>
<keyword evidence="6" id="KW-0547">Nucleotide-binding</keyword>
<feature type="active site" description="Nucleophile" evidence="4">
    <location>
        <position position="159"/>
    </location>
</feature>
<dbReference type="InterPro" id="IPR020828">
    <property type="entry name" value="GlycerAld_3-P_DH_NAD(P)-bd"/>
</dbReference>
<feature type="binding site" evidence="6">
    <location>
        <position position="80"/>
    </location>
    <ligand>
        <name>NAD(+)</name>
        <dbReference type="ChEBI" id="CHEBI:57540"/>
    </ligand>
</feature>
<feature type="site" description="Activates thiol group during catalysis" evidence="7">
    <location>
        <position position="186"/>
    </location>
</feature>
<dbReference type="SMART" id="SM00846">
    <property type="entry name" value="Gp_dh_N"/>
    <property type="match status" value="1"/>
</dbReference>
<dbReference type="RefSeq" id="WP_144986164.1">
    <property type="nucleotide sequence ID" value="NZ_CP037920.1"/>
</dbReference>
<dbReference type="CDD" id="cd18126">
    <property type="entry name" value="GAPDH_I_C"/>
    <property type="match status" value="1"/>
</dbReference>
<dbReference type="Pfam" id="PF00044">
    <property type="entry name" value="Gp_dh_N"/>
    <property type="match status" value="1"/>
</dbReference>
<dbReference type="Pfam" id="PF02800">
    <property type="entry name" value="Gp_dh_C"/>
    <property type="match status" value="1"/>
</dbReference>
<dbReference type="PANTHER" id="PTHR43148">
    <property type="entry name" value="GLYCERALDEHYDE-3-PHOSPHATE DEHYDROGENASE 2"/>
    <property type="match status" value="1"/>
</dbReference>
<comment type="subunit">
    <text evidence="2">Homotetramer.</text>
</comment>
<evidence type="ECO:0000256" key="3">
    <source>
        <dbReference type="ARBA" id="ARBA00023002"/>
    </source>
</evidence>
<evidence type="ECO:0000256" key="2">
    <source>
        <dbReference type="ARBA" id="ARBA00011881"/>
    </source>
</evidence>
<feature type="binding site" evidence="5">
    <location>
        <begin position="217"/>
        <end position="218"/>
    </location>
    <ligand>
        <name>D-glyceraldehyde 3-phosphate</name>
        <dbReference type="ChEBI" id="CHEBI:59776"/>
    </ligand>
</feature>
<evidence type="ECO:0000256" key="5">
    <source>
        <dbReference type="PIRSR" id="PIRSR000149-2"/>
    </source>
</evidence>
<dbReference type="GO" id="GO:0006006">
    <property type="term" value="P:glucose metabolic process"/>
    <property type="evidence" value="ECO:0007669"/>
    <property type="project" value="InterPro"/>
</dbReference>
<name>A0A517VY00_9PLAN</name>
<dbReference type="GO" id="GO:0051287">
    <property type="term" value="F:NAD binding"/>
    <property type="evidence" value="ECO:0007669"/>
    <property type="project" value="InterPro"/>
</dbReference>
<dbReference type="PROSITE" id="PS00071">
    <property type="entry name" value="GAPDH"/>
    <property type="match status" value="1"/>
</dbReference>
<evidence type="ECO:0000256" key="9">
    <source>
        <dbReference type="RuleBase" id="RU361160"/>
    </source>
</evidence>
<dbReference type="InterPro" id="IPR036291">
    <property type="entry name" value="NAD(P)-bd_dom_sf"/>
</dbReference>
<dbReference type="Gene3D" id="3.40.50.720">
    <property type="entry name" value="NAD(P)-binding Rossmann-like Domain"/>
    <property type="match status" value="1"/>
</dbReference>
<proteinExistence type="inferred from homology"/>
<dbReference type="PRINTS" id="PR00078">
    <property type="entry name" value="G3PDHDRGNASE"/>
</dbReference>
<dbReference type="EC" id="1.2.1.-" evidence="9"/>
<feature type="binding site" evidence="6">
    <location>
        <position position="322"/>
    </location>
    <ligand>
        <name>NAD(+)</name>
        <dbReference type="ChEBI" id="CHEBI:57540"/>
    </ligand>
</feature>
<dbReference type="Proteomes" id="UP000318704">
    <property type="component" value="Chromosome"/>
</dbReference>
<dbReference type="SUPFAM" id="SSF51735">
    <property type="entry name" value="NAD(P)-binding Rossmann-fold domains"/>
    <property type="match status" value="1"/>
</dbReference>
<feature type="domain" description="Glyceraldehyde 3-phosphate dehydrogenase NAD(P) binding" evidence="10">
    <location>
        <begin position="4"/>
        <end position="159"/>
    </location>
</feature>
<evidence type="ECO:0000256" key="7">
    <source>
        <dbReference type="PIRSR" id="PIRSR000149-4"/>
    </source>
</evidence>
<dbReference type="KEGG" id="gaw:V144x_33580"/>
<feature type="binding site" evidence="6">
    <location>
        <position position="36"/>
    </location>
    <ligand>
        <name>NAD(+)</name>
        <dbReference type="ChEBI" id="CHEBI:57540"/>
    </ligand>
</feature>
<dbReference type="AlphaFoldDB" id="A0A517VY00"/>
<evidence type="ECO:0000256" key="1">
    <source>
        <dbReference type="ARBA" id="ARBA00007406"/>
    </source>
</evidence>
<dbReference type="SUPFAM" id="SSF55347">
    <property type="entry name" value="Glyceraldehyde-3-phosphate dehydrogenase-like, C-terminal domain"/>
    <property type="match status" value="1"/>
</dbReference>
<feature type="binding site" evidence="5">
    <location>
        <position position="240"/>
    </location>
    <ligand>
        <name>D-glyceraldehyde 3-phosphate</name>
        <dbReference type="ChEBI" id="CHEBI:59776"/>
    </ligand>
</feature>
<feature type="binding site" evidence="5">
    <location>
        <begin position="158"/>
        <end position="160"/>
    </location>
    <ligand>
        <name>D-glyceraldehyde 3-phosphate</name>
        <dbReference type="ChEBI" id="CHEBI:59776"/>
    </ligand>
</feature>
<organism evidence="11 12">
    <name type="scientific">Gimesia aquarii</name>
    <dbReference type="NCBI Taxonomy" id="2527964"/>
    <lineage>
        <taxon>Bacteria</taxon>
        <taxon>Pseudomonadati</taxon>
        <taxon>Planctomycetota</taxon>
        <taxon>Planctomycetia</taxon>
        <taxon>Planctomycetales</taxon>
        <taxon>Planctomycetaceae</taxon>
        <taxon>Gimesia</taxon>
    </lineage>
</organism>
<gene>
    <name evidence="11" type="primary">gapA</name>
    <name evidence="11" type="ORF">V144x_33580</name>
</gene>
<feature type="binding site" evidence="5">
    <location>
        <position position="189"/>
    </location>
    <ligand>
        <name>D-glyceraldehyde 3-phosphate</name>
        <dbReference type="ChEBI" id="CHEBI:59776"/>
    </ligand>
</feature>
<dbReference type="PIRSF" id="PIRSF000149">
    <property type="entry name" value="GAP_DH"/>
    <property type="match status" value="1"/>
</dbReference>
<dbReference type="Gene3D" id="3.30.360.10">
    <property type="entry name" value="Dihydrodipicolinate Reductase, domain 2"/>
    <property type="match status" value="1"/>
</dbReference>
<protein>
    <recommendedName>
        <fullName evidence="9">Glyceraldehyde-3-phosphate dehydrogenase</fullName>
        <ecNumber evidence="9">1.2.1.-</ecNumber>
    </recommendedName>
</protein>
<feature type="binding site" evidence="6">
    <location>
        <begin position="13"/>
        <end position="14"/>
    </location>
    <ligand>
        <name>NAD(+)</name>
        <dbReference type="ChEBI" id="CHEBI:57540"/>
    </ligand>
</feature>
<dbReference type="InterPro" id="IPR020831">
    <property type="entry name" value="GlycerAld/Erythrose_P_DH"/>
</dbReference>
<dbReference type="FunFam" id="3.30.360.10:FF:000002">
    <property type="entry name" value="Glyceraldehyde-3-phosphate dehydrogenase"/>
    <property type="match status" value="1"/>
</dbReference>
<dbReference type="NCBIfam" id="TIGR01534">
    <property type="entry name" value="GAPDH-I"/>
    <property type="match status" value="1"/>
</dbReference>
<dbReference type="GO" id="GO:0050661">
    <property type="term" value="F:NADP binding"/>
    <property type="evidence" value="ECO:0007669"/>
    <property type="project" value="InterPro"/>
</dbReference>
<dbReference type="EMBL" id="CP037920">
    <property type="protein sequence ID" value="QDT97875.1"/>
    <property type="molecule type" value="Genomic_DNA"/>
</dbReference>
<keyword evidence="6" id="KW-0520">NAD</keyword>
<dbReference type="CDD" id="cd05214">
    <property type="entry name" value="GAPDH_I_N"/>
    <property type="match status" value="1"/>
</dbReference>
<dbReference type="InterPro" id="IPR020830">
    <property type="entry name" value="GlycerAld_3-P_DH_AS"/>
</dbReference>
<sequence>MAAVKVGINGFGRIGRITFRALAARPEEFEVVAINDLGDPKKLALLLKYDSVQGRFPGTVDVEGNTLIVNGKKVQVCAERDPRKLPWKELGVEVALESTGFFTNRESDDKPGYDSHLTAGARKVVISAPAKDAPDLTVVFGVNDDQLNADHICVSNASCTTNCLAPMAKVIHENFGIEHGLMTTVHAYTNDQRVSDQLHADPLRARAAGINIIPTTTGAAKAVGLVLPELNGKLTGLSLRVPVPVGSITDLVVTLSKDATAEDVNAAMKAAAEGPLKGILEYNTDPIVSSDIVGNPHSSIFDATWTTQIGGNMIKVLSWYDNEYGYSNRTADMIARLAQL</sequence>
<evidence type="ECO:0000259" key="10">
    <source>
        <dbReference type="SMART" id="SM00846"/>
    </source>
</evidence>
<dbReference type="GO" id="GO:0016620">
    <property type="term" value="F:oxidoreductase activity, acting on the aldehyde or oxo group of donors, NAD or NADP as acceptor"/>
    <property type="evidence" value="ECO:0007669"/>
    <property type="project" value="InterPro"/>
</dbReference>
<evidence type="ECO:0000313" key="12">
    <source>
        <dbReference type="Proteomes" id="UP000318704"/>
    </source>
</evidence>
<evidence type="ECO:0000313" key="11">
    <source>
        <dbReference type="EMBL" id="QDT97875.1"/>
    </source>
</evidence>
<dbReference type="InterPro" id="IPR006424">
    <property type="entry name" value="Glyceraldehyde-3-P_DH_1"/>
</dbReference>
<evidence type="ECO:0000256" key="6">
    <source>
        <dbReference type="PIRSR" id="PIRSR000149-3"/>
    </source>
</evidence>
<accession>A0A517VY00</accession>
<keyword evidence="3 9" id="KW-0560">Oxidoreductase</keyword>
<comment type="similarity">
    <text evidence="1 8">Belongs to the glyceraldehyde-3-phosphate dehydrogenase family.</text>
</comment>
<reference evidence="11 12" key="1">
    <citation type="submission" date="2019-03" db="EMBL/GenBank/DDBJ databases">
        <title>Deep-cultivation of Planctomycetes and their phenomic and genomic characterization uncovers novel biology.</title>
        <authorList>
            <person name="Wiegand S."/>
            <person name="Jogler M."/>
            <person name="Boedeker C."/>
            <person name="Pinto D."/>
            <person name="Vollmers J."/>
            <person name="Rivas-Marin E."/>
            <person name="Kohn T."/>
            <person name="Peeters S.H."/>
            <person name="Heuer A."/>
            <person name="Rast P."/>
            <person name="Oberbeckmann S."/>
            <person name="Bunk B."/>
            <person name="Jeske O."/>
            <person name="Meyerdierks A."/>
            <person name="Storesund J.E."/>
            <person name="Kallscheuer N."/>
            <person name="Luecker S."/>
            <person name="Lage O.M."/>
            <person name="Pohl T."/>
            <person name="Merkel B.J."/>
            <person name="Hornburger P."/>
            <person name="Mueller R.-W."/>
            <person name="Bruemmer F."/>
            <person name="Labrenz M."/>
            <person name="Spormann A.M."/>
            <person name="Op den Camp H."/>
            <person name="Overmann J."/>
            <person name="Amann R."/>
            <person name="Jetten M.S.M."/>
            <person name="Mascher T."/>
            <person name="Medema M.H."/>
            <person name="Devos D.P."/>
            <person name="Kaster A.-K."/>
            <person name="Ovreas L."/>
            <person name="Rohde M."/>
            <person name="Galperin M.Y."/>
            <person name="Jogler C."/>
        </authorList>
    </citation>
    <scope>NUCLEOTIDE SEQUENCE [LARGE SCALE GENOMIC DNA]</scope>
    <source>
        <strain evidence="11 12">V144</strain>
    </source>
</reference>
<evidence type="ECO:0000256" key="8">
    <source>
        <dbReference type="RuleBase" id="RU000397"/>
    </source>
</evidence>
<dbReference type="InterPro" id="IPR020829">
    <property type="entry name" value="GlycerAld_3-P_DH_cat"/>
</dbReference>
<feature type="binding site" evidence="6">
    <location>
        <position position="127"/>
    </location>
    <ligand>
        <name>NAD(+)</name>
        <dbReference type="ChEBI" id="CHEBI:57540"/>
    </ligand>
</feature>